<dbReference type="AlphaFoldDB" id="A0A377U0M5"/>
<evidence type="ECO:0000256" key="7">
    <source>
        <dbReference type="ARBA" id="ARBA00022763"/>
    </source>
</evidence>
<evidence type="ECO:0000256" key="13">
    <source>
        <dbReference type="ARBA" id="ARBA00031220"/>
    </source>
</evidence>
<dbReference type="GO" id="GO:0046872">
    <property type="term" value="F:metal ion binding"/>
    <property type="evidence" value="ECO:0007669"/>
    <property type="project" value="UniProtKB-KW"/>
</dbReference>
<dbReference type="GO" id="GO:0000175">
    <property type="term" value="F:3'-5'-RNA exonuclease activity"/>
    <property type="evidence" value="ECO:0007669"/>
    <property type="project" value="InterPro"/>
</dbReference>
<dbReference type="InterPro" id="IPR013520">
    <property type="entry name" value="Ribonucl_H"/>
</dbReference>
<evidence type="ECO:0000256" key="5">
    <source>
        <dbReference type="ARBA" id="ARBA00022722"/>
    </source>
</evidence>
<dbReference type="InterPro" id="IPR022894">
    <property type="entry name" value="Oligoribonuclease"/>
</dbReference>
<evidence type="ECO:0000256" key="12">
    <source>
        <dbReference type="ARBA" id="ARBA00023204"/>
    </source>
</evidence>
<comment type="subunit">
    <text evidence="15">Monomer. Interacts with ssb (via C-terminus); this interaction stimulates the exonuclease activity by recruiting the enzyme to its substrate.</text>
</comment>
<dbReference type="InterPro" id="IPR036397">
    <property type="entry name" value="RNaseH_sf"/>
</dbReference>
<dbReference type="SUPFAM" id="SSF53098">
    <property type="entry name" value="Ribonuclease H-like"/>
    <property type="match status" value="1"/>
</dbReference>
<evidence type="ECO:0000256" key="6">
    <source>
        <dbReference type="ARBA" id="ARBA00022723"/>
    </source>
</evidence>
<keyword evidence="11" id="KW-0238">DNA-binding</keyword>
<comment type="function">
    <text evidence="14">Degrades single-stranded DNA (ssDNA) in a highly processive manner. Also functions as a DNA deoxyribophosphodiesterase that releases deoxyribose-phosphate moieties following the cleavage of DNA at an apurinic/apyrimidinic (AP) site by either an AP endonuclease or AP lyase.</text>
</comment>
<dbReference type="FunFam" id="3.30.420.10:FF:000033">
    <property type="entry name" value="Exodeoxyribonuclease I"/>
    <property type="match status" value="1"/>
</dbReference>
<dbReference type="NCBIfam" id="NF008746">
    <property type="entry name" value="PRK11779.1"/>
    <property type="match status" value="1"/>
</dbReference>
<proteinExistence type="predicted"/>
<keyword evidence="12" id="KW-0234">DNA repair</keyword>
<keyword evidence="6" id="KW-0479">Metal-binding</keyword>
<dbReference type="Gene3D" id="3.30.420.10">
    <property type="entry name" value="Ribonuclease H-like superfamily/Ribonuclease H"/>
    <property type="match status" value="1"/>
</dbReference>
<evidence type="ECO:0000259" key="16">
    <source>
        <dbReference type="Pfam" id="PF00929"/>
    </source>
</evidence>
<evidence type="ECO:0000256" key="3">
    <source>
        <dbReference type="ARBA" id="ARBA00012108"/>
    </source>
</evidence>
<dbReference type="EMBL" id="UGKQ01000007">
    <property type="protein sequence ID" value="STS83790.1"/>
    <property type="molecule type" value="Genomic_DNA"/>
</dbReference>
<feature type="domain" description="Exonuclease" evidence="16">
    <location>
        <begin position="12"/>
        <end position="168"/>
    </location>
</feature>
<accession>A0A377U0M5</accession>
<dbReference type="InterPro" id="IPR012337">
    <property type="entry name" value="RNaseH-like_sf"/>
</dbReference>
<gene>
    <name evidence="17" type="primary">sbcB_1</name>
    <name evidence="17" type="ORF">NCTC9140_05570</name>
</gene>
<evidence type="ECO:0000256" key="9">
    <source>
        <dbReference type="ARBA" id="ARBA00022839"/>
    </source>
</evidence>
<organism evidence="17 18">
    <name type="scientific">Klebsiella pneumoniae</name>
    <dbReference type="NCBI Taxonomy" id="573"/>
    <lineage>
        <taxon>Bacteria</taxon>
        <taxon>Pseudomonadati</taxon>
        <taxon>Pseudomonadota</taxon>
        <taxon>Gammaproteobacteria</taxon>
        <taxon>Enterobacterales</taxon>
        <taxon>Enterobacteriaceae</taxon>
        <taxon>Klebsiella/Raoultella group</taxon>
        <taxon>Klebsiella</taxon>
        <taxon>Klebsiella pneumoniae complex</taxon>
    </lineage>
</organism>
<evidence type="ECO:0000313" key="18">
    <source>
        <dbReference type="Proteomes" id="UP000254938"/>
    </source>
</evidence>
<dbReference type="GO" id="GO:0003677">
    <property type="term" value="F:DNA binding"/>
    <property type="evidence" value="ECO:0007669"/>
    <property type="project" value="UniProtKB-KW"/>
</dbReference>
<protein>
    <recommendedName>
        <fullName evidence="4">Exodeoxyribonuclease I</fullName>
        <ecNumber evidence="3">3.1.11.1</ecNumber>
    </recommendedName>
    <alternativeName>
        <fullName evidence="13">DNA deoxyribophosphodiesterase</fullName>
    </alternativeName>
</protein>
<evidence type="ECO:0000256" key="11">
    <source>
        <dbReference type="ARBA" id="ARBA00023125"/>
    </source>
</evidence>
<evidence type="ECO:0000256" key="15">
    <source>
        <dbReference type="ARBA" id="ARBA00046792"/>
    </source>
</evidence>
<evidence type="ECO:0000256" key="10">
    <source>
        <dbReference type="ARBA" id="ARBA00022842"/>
    </source>
</evidence>
<evidence type="ECO:0000256" key="14">
    <source>
        <dbReference type="ARBA" id="ARBA00046035"/>
    </source>
</evidence>
<keyword evidence="10" id="KW-0460">Magnesium</keyword>
<dbReference type="Proteomes" id="UP000254938">
    <property type="component" value="Unassembled WGS sequence"/>
</dbReference>
<keyword evidence="5" id="KW-0540">Nuclease</keyword>
<evidence type="ECO:0000256" key="1">
    <source>
        <dbReference type="ARBA" id="ARBA00000563"/>
    </source>
</evidence>
<comment type="catalytic activity">
    <reaction evidence="1">
        <text>Exonucleolytic cleavage in the 3'- to 5'-direction to yield nucleoside 5'-phosphates.</text>
        <dbReference type="EC" id="3.1.11.1"/>
    </reaction>
</comment>
<keyword evidence="7" id="KW-0227">DNA damage</keyword>
<evidence type="ECO:0000256" key="4">
    <source>
        <dbReference type="ARBA" id="ARBA00019900"/>
    </source>
</evidence>
<dbReference type="EC" id="3.1.11.1" evidence="3"/>
<keyword evidence="8 17" id="KW-0378">Hydrolase</keyword>
<evidence type="ECO:0000256" key="2">
    <source>
        <dbReference type="ARBA" id="ARBA00001946"/>
    </source>
</evidence>
<dbReference type="CDD" id="cd06138">
    <property type="entry name" value="ExoI_N"/>
    <property type="match status" value="1"/>
</dbReference>
<name>A0A377U0M5_KLEPN</name>
<dbReference type="GO" id="GO:0008310">
    <property type="term" value="F:single-stranded DNA 3'-5' DNA exonuclease activity"/>
    <property type="evidence" value="ECO:0007669"/>
    <property type="project" value="UniProtKB-EC"/>
</dbReference>
<reference evidence="17 18" key="1">
    <citation type="submission" date="2018-06" db="EMBL/GenBank/DDBJ databases">
        <authorList>
            <consortium name="Pathogen Informatics"/>
            <person name="Doyle S."/>
        </authorList>
    </citation>
    <scope>NUCLEOTIDE SEQUENCE [LARGE SCALE GENOMIC DNA]</scope>
    <source>
        <strain evidence="17 18">NCTC9140</strain>
    </source>
</reference>
<evidence type="ECO:0000313" key="17">
    <source>
        <dbReference type="EMBL" id="STS83790.1"/>
    </source>
</evidence>
<keyword evidence="9" id="KW-0269">Exonuclease</keyword>
<dbReference type="PANTHER" id="PTHR11046:SF11">
    <property type="entry name" value="EXODEOXYRIBONUCLEASE I"/>
    <property type="match status" value="1"/>
</dbReference>
<dbReference type="Pfam" id="PF00929">
    <property type="entry name" value="RNase_T"/>
    <property type="match status" value="1"/>
</dbReference>
<dbReference type="GO" id="GO:0006281">
    <property type="term" value="P:DNA repair"/>
    <property type="evidence" value="ECO:0007669"/>
    <property type="project" value="UniProtKB-KW"/>
</dbReference>
<sequence>MQDSVNQPGFLFHDYETFGTSPSLDRPAQFAAIRTDAELNVLGEPEVFYCKPADDYLPQPQAVMITGITPQEALAKGDNEATFARRIHDLFTVPQTCIVGYNNVRFDDEVTRNIFYRNFYDPYAWSWQHDNSRWDLLDVMRACYALRPEGIAWPENDEGLPSFRLEHLTVANGMNTRTPMTRWPTYTPPSPWRSW</sequence>
<comment type="cofactor">
    <cofactor evidence="2">
        <name>Mg(2+)</name>
        <dbReference type="ChEBI" id="CHEBI:18420"/>
    </cofactor>
</comment>
<evidence type="ECO:0000256" key="8">
    <source>
        <dbReference type="ARBA" id="ARBA00022801"/>
    </source>
</evidence>
<dbReference type="PANTHER" id="PTHR11046">
    <property type="entry name" value="OLIGORIBONUCLEASE, MITOCHONDRIAL"/>
    <property type="match status" value="1"/>
</dbReference>